<name>A7ASV6_BABBO</name>
<dbReference type="InterPro" id="IPR040191">
    <property type="entry name" value="UTP10"/>
</dbReference>
<dbReference type="KEGG" id="bbo:BBOV_II000570"/>
<keyword evidence="4" id="KW-1185">Reference proteome</keyword>
<keyword evidence="1" id="KW-0690">Ribosome biogenesis</keyword>
<dbReference type="PANTHER" id="PTHR13457:SF1">
    <property type="entry name" value="HEAT REPEAT-CONTAINING PROTEIN 1"/>
    <property type="match status" value="1"/>
</dbReference>
<dbReference type="GO" id="GO:0030686">
    <property type="term" value="C:90S preribosome"/>
    <property type="evidence" value="ECO:0007669"/>
    <property type="project" value="TreeGrafter"/>
</dbReference>
<dbReference type="PANTHER" id="PTHR13457">
    <property type="entry name" value="BAP28"/>
    <property type="match status" value="1"/>
</dbReference>
<dbReference type="Proteomes" id="UP000002173">
    <property type="component" value="Unassembled WGS sequence"/>
</dbReference>
<dbReference type="GO" id="GO:0032040">
    <property type="term" value="C:small-subunit processome"/>
    <property type="evidence" value="ECO:0007669"/>
    <property type="project" value="TreeGrafter"/>
</dbReference>
<comment type="caution">
    <text evidence="3">The sequence shown here is derived from an EMBL/GenBank/DDBJ whole genome shotgun (WGS) entry which is preliminary data.</text>
</comment>
<dbReference type="GO" id="GO:0000462">
    <property type="term" value="P:maturation of SSU-rRNA from tricistronic rRNA transcript (SSU-rRNA, 5.8S rRNA, LSU-rRNA)"/>
    <property type="evidence" value="ECO:0007669"/>
    <property type="project" value="TreeGrafter"/>
</dbReference>
<evidence type="ECO:0000256" key="2">
    <source>
        <dbReference type="SAM" id="MobiDB-lite"/>
    </source>
</evidence>
<accession>A7ASV6</accession>
<feature type="region of interest" description="Disordered" evidence="2">
    <location>
        <begin position="2244"/>
        <end position="2271"/>
    </location>
</feature>
<comment type="function">
    <text evidence="1">Involved in nucleolar processing of pre-18S ribosomal RNA.</text>
</comment>
<dbReference type="InterPro" id="IPR016024">
    <property type="entry name" value="ARM-type_fold"/>
</dbReference>
<gene>
    <name evidence="3" type="ORF">BBOV_II000570</name>
</gene>
<dbReference type="VEuPathDB" id="PiroplasmaDB:BBOV_II000570"/>
<feature type="region of interest" description="Disordered" evidence="2">
    <location>
        <begin position="723"/>
        <end position="746"/>
    </location>
</feature>
<evidence type="ECO:0000313" key="4">
    <source>
        <dbReference type="Proteomes" id="UP000002173"/>
    </source>
</evidence>
<keyword evidence="1" id="KW-0539">Nucleus</keyword>
<dbReference type="GO" id="GO:0030515">
    <property type="term" value="F:snoRNA binding"/>
    <property type="evidence" value="ECO:0007669"/>
    <property type="project" value="TreeGrafter"/>
</dbReference>
<evidence type="ECO:0000256" key="1">
    <source>
        <dbReference type="RuleBase" id="RU367065"/>
    </source>
</evidence>
<evidence type="ECO:0000313" key="3">
    <source>
        <dbReference type="EMBL" id="EDO06017.1"/>
    </source>
</evidence>
<comment type="subcellular location">
    <subcellularLocation>
        <location evidence="1">Nucleus</location>
        <location evidence="1">Nucleolus</location>
    </subcellularLocation>
</comment>
<protein>
    <recommendedName>
        <fullName evidence="1">HEAT repeat-containing protein 1</fullName>
    </recommendedName>
</protein>
<dbReference type="GO" id="GO:0034455">
    <property type="term" value="C:t-UTP complex"/>
    <property type="evidence" value="ECO:0007669"/>
    <property type="project" value="TreeGrafter"/>
</dbReference>
<dbReference type="GeneID" id="5477809"/>
<dbReference type="InParanoid" id="A7ASV6"/>
<proteinExistence type="inferred from homology"/>
<dbReference type="EMBL" id="AAXT01000003">
    <property type="protein sequence ID" value="EDO06017.1"/>
    <property type="molecule type" value="Genomic_DNA"/>
</dbReference>
<feature type="compositionally biased region" description="Low complexity" evidence="2">
    <location>
        <begin position="2253"/>
        <end position="2271"/>
    </location>
</feature>
<dbReference type="SUPFAM" id="SSF48371">
    <property type="entry name" value="ARM repeat"/>
    <property type="match status" value="1"/>
</dbReference>
<sequence>MTSLFKQIEALSVRPNKAYSRFRRSYASTEHYNRVVVSESWEYLLGLDPGMVQCEGLFRRCLLDGTSNTASVTDADASDTGWEYKDIDFMTDSEIVDCESTLQLFLDTCTPWLNHEPCQHLINFLIYQYELGSRYGGMLLVALLPIHESSYFAKTVELLVLPEGSDLLYYLSSTVRASNEHSGLADVPRSVIIAATVKSFSNYRRICETVERMVLLRNSGDAYLPLYTVLSLAYLEQHRNQLGDNEIRLFLNTAFSGVKHPEKSGYYSAQLCILTVLFTTVPLTISVQKSVVSALLDPVLTLLSESQVLSFELRLKFKECMLVVLALLHQQKERLETFPSPIVGRLITVLHKFPALVNVFRATIGSSESVDFSRFCKVMTLSVVRLYKHQGNTSPRQDTSVELIGWTIDFFSRLDHSIVYMRVMLYTLIDDLVVFSLSCQQDESLFHWDSASMSISLNPSYSDRLDIYSEFFYRLYLTFPSVVEDVLHRVVQAPDRSPEVLPIFLMICHSIAQGSSVYFSLLVHRCFGKSMQDASPALPSSLDGDNLGPTLLVYADAQLPSSTRLQLYNMVSSVATAEILSLVDRSVLQEFVRSSLADPEISALFCQNQRLISILPADMVGEVLLRHISGLLTGSGLVFQASIVCKMRNKAIVLEMLPFYDRCFEVLHRDHPLSRQLFQCLSLFSEVYNRIPEGQRGHLYHGSYHFMSLLHIIQAHHRQSKPTKANALKSDHDGGSDMSSALPGDPKAGRIPTTLDDICSLYFGNAPNERDYDSTMSLLFSILDFLVQVSSATMYVNTSYGDLSSTAGCSNALLVSRDPQWLNEWMLCYGLYEACELLRSQCPTSSSQSTDDEGSRGISEQAAPSLTPDQIYHLFCITEVVLCYAIKLYRESIMLGDLTYSFTRCCFKLLTQFTLTAPYSFRPDMEITELDATVDTLFSREALLLHTMLGLSSEEFCTLFREAISLTPKSMLGSMSLWLRHYFEFGRLVRSLENSSALGLNCYSNINTSYVEVCPVSKSLKFNGVIDDVIASGPAVLAELLKDIVYTSSIVPSSMPPSSDLGTMRLPFISLIELDSAMKMYARCMDMLSHLVPELLRTKVFSNTCLILDVMTNALEFLVDKNHQVRRAAVSMLSRALQAYVEIPSKHIWRFSSVCGYSLCKDYSKAISKLDCNIKGLEKTVKRFCTALLTNNASLPNVMFVNHFFAQCSKEPMISSLLLYWSAFSGTSVQFNLEVIRHITEGLSSDKFHEFFTSGITGLLGYLQSMDLGTPQDCYRYLLLLISSTASVALSTLQGRHISFGTTICPELFQAVGDLCGRLDQSDIPLAQLRRMVTTCAGIATYPLSQSSFWLLKPEVHNVFLGAFDKVFPCLDAATRKLCLDHITSGYDSVKFGMKPLLAIFPTLQKCNAPLREKFVMAIVDNGCSTSLADTINGIMQHERGTNSWFKITSMMLQRYLSSVDITQEGNATFLFKSVVSLMESILKLLKTEHDSSGTQPLSDLSHIAVLINAIYRRFGSTLDTVDIKLLRKVDNDICRCLRAMCQLDGPMMLDFVHPFLYKMCAVKTYLDAVSDASEATSSISDTKVPHVAHAAGPTGCAAVCQMMMQCFDSDKSDATILRFVELSQVFLAPANSSRKDAMSDAIGLSKSKHCMDLAYEEWLGYSIYSCIYICRLETSSLAITKCLQYLRASRDQGYILSKLLFTAMASCSHEYSNIPSWVPRLDVRSVSLSKHHDTASRYACAYEIYQIVSQALELSQEITHMVIDAESFSNHKSVGYIRYRSTALLLQASAISVLCFKDYPEFAEVATMKKRRKGMMALCAPGAETSDSGTYVPAILKKARGIYNMVYSSNPHVAYSRLTLGAISFFSGVDRDYTEGNYWTDVCNIDFVKQTWVCEYISIVMGAYCKFIGQKTTVDRDILLPSQWSKYSNELVSVLYRLSKILSDFIVACECPVGNKKDSPVASLVATCRKSAWRAVVSISAALSGTHTMNCFSLAISRLDMLQQQKSLSLAHATDFVYSVRMCIVVVLHHPMDQDVDMAAVVLLSQALSKFTIYLVDRHPNNGDLIACVLVLMLLLRKNYGKGTGDELLEAILNIIVFLDAQVPLVERFSLPHSDRIPDDPGLTRVCTQIFQEAVNTSPEKLSKSIVEHQRSAFDHGITTRAVIMLSFYAAISCKYYHLMKLVLAIEYSHVLRAMRDSSRLITLMAISLLYNKVKSKYIADLEKLYFLNVNLLSDFESSSKEHHRKSRKRAGASSDTGSSQSSGDGSTPPDDCINMVSKYLDEAPLRLDLNSAAFAEPELHYGSSTGVKCFEDSVILYAVQFFSKVKSSQVVDILTNHIATLYKGSQSAKSCKVMSLHESTRLLLRVAIATLQEYGAAGAAQFIVPRIYEFLNAVLEMSLDAICTNDKKWNDATVRWKVFTNAVFTLRAIGACVASWDSKQVSVPDMCLNRWLPTLGKAVNAFDHMEGAEVQTWSDTLRDTFVHLVASCSDDADRIENVLSNGLVSSSELCKCQVLGILISLWEKVSFHLGSTVVNVMPVLGELADDESAEVQRLAELLNDKIQTFLNM</sequence>
<dbReference type="OMA" id="HEPCQHL"/>
<keyword evidence="1" id="KW-0687">Ribonucleoprotein</keyword>
<dbReference type="GO" id="GO:0045943">
    <property type="term" value="P:positive regulation of transcription by RNA polymerase I"/>
    <property type="evidence" value="ECO:0007669"/>
    <property type="project" value="TreeGrafter"/>
</dbReference>
<comment type="similarity">
    <text evidence="1">Belongs to the HEATR1/UTP10 family.</text>
</comment>
<reference evidence="4" key="2">
    <citation type="journal article" date="2020" name="Data Brief">
        <title>Transcriptome dataset of Babesia bovis life stages within vertebrate and invertebrate hosts.</title>
        <authorList>
            <person name="Ueti M.W."/>
            <person name="Johnson W.C."/>
            <person name="Kappmeyer L.S."/>
            <person name="Herndon D.R."/>
            <person name="Mousel M.R."/>
            <person name="Reif K.E."/>
            <person name="Taus N.S."/>
            <person name="Ifeonu O.O."/>
            <person name="Silva J.C."/>
            <person name="Suarez C.E."/>
            <person name="Brayton K.A."/>
        </authorList>
    </citation>
    <scope>NUCLEOTIDE SEQUENCE [LARGE SCALE GENOMIC DNA]</scope>
</reference>
<reference evidence="4" key="3">
    <citation type="journal article" date="2021" name="Int. J. Parasitol.">
        <title>Comparative analysis of gene expression between Babesia bovis blood stages and kinetes allowed by improved genome annotation.</title>
        <authorList>
            <person name="Ueti M.W."/>
            <person name="Johnson W.C."/>
            <person name="Kappmeyer L.S."/>
            <person name="Herndon D.R."/>
            <person name="Mousel M.R."/>
            <person name="Reif K.E."/>
            <person name="Taus N.S."/>
            <person name="Ifeonu O.O."/>
            <person name="Silva J.C."/>
            <person name="Suarez C.E."/>
            <person name="Brayton K.A."/>
        </authorList>
    </citation>
    <scope>NUCLEOTIDE SEQUENCE [LARGE SCALE GENOMIC DNA]</scope>
</reference>
<keyword evidence="1" id="KW-0698">rRNA processing</keyword>
<dbReference type="RefSeq" id="XP_001609585.1">
    <property type="nucleotide sequence ID" value="XM_001609535.1"/>
</dbReference>
<dbReference type="eggNOG" id="ENOG502QX56">
    <property type="taxonomic scope" value="Eukaryota"/>
</dbReference>
<reference evidence="3 4" key="1">
    <citation type="journal article" date="2007" name="PLoS Pathog.">
        <title>Genome sequence of Babesia bovis and comparative analysis of apicomplexan hemoprotozoa.</title>
        <authorList>
            <person name="Brayton K.A."/>
            <person name="Lau A.O.T."/>
            <person name="Herndon D.R."/>
            <person name="Hannick L."/>
            <person name="Kappmeyer L.S."/>
            <person name="Berens S.J."/>
            <person name="Bidwell S.L."/>
            <person name="Brown W.C."/>
            <person name="Crabtree J."/>
            <person name="Fadrosh D."/>
            <person name="Feldblum T."/>
            <person name="Forberger H.A."/>
            <person name="Haas B.J."/>
            <person name="Howell J.M."/>
            <person name="Khouri H."/>
            <person name="Koo H."/>
            <person name="Mann D.J."/>
            <person name="Norimine J."/>
            <person name="Paulsen I.T."/>
            <person name="Radune D."/>
            <person name="Ren Q."/>
            <person name="Smith R.K. Jr."/>
            <person name="Suarez C.E."/>
            <person name="White O."/>
            <person name="Wortman J.R."/>
            <person name="Knowles D.P. Jr."/>
            <person name="McElwain T.F."/>
            <person name="Nene V.M."/>
        </authorList>
    </citation>
    <scope>NUCLEOTIDE SEQUENCE [LARGE SCALE GENOMIC DNA]</scope>
    <source>
        <strain evidence="3">T2Bo</strain>
    </source>
</reference>
<organism evidence="3 4">
    <name type="scientific">Babesia bovis</name>
    <dbReference type="NCBI Taxonomy" id="5865"/>
    <lineage>
        <taxon>Eukaryota</taxon>
        <taxon>Sar</taxon>
        <taxon>Alveolata</taxon>
        <taxon>Apicomplexa</taxon>
        <taxon>Aconoidasida</taxon>
        <taxon>Piroplasmida</taxon>
        <taxon>Babesiidae</taxon>
        <taxon>Babesia</taxon>
    </lineage>
</organism>